<keyword evidence="3" id="KW-1185">Reference proteome</keyword>
<evidence type="ECO:0000313" key="3">
    <source>
        <dbReference type="Proteomes" id="UP000003828"/>
    </source>
</evidence>
<organism evidence="2 3">
    <name type="scientific">Arthrobacter globiformis (strain ATCC 8010 / DSM 20124 / JCM 1332 / NBRC 12137 / NCIMB 8907 / NRRL B-2979 / 168)</name>
    <dbReference type="NCBI Taxonomy" id="1077972"/>
    <lineage>
        <taxon>Bacteria</taxon>
        <taxon>Bacillati</taxon>
        <taxon>Actinomycetota</taxon>
        <taxon>Actinomycetes</taxon>
        <taxon>Micrococcales</taxon>
        <taxon>Micrococcaceae</taxon>
        <taxon>Arthrobacter</taxon>
    </lineage>
</organism>
<feature type="compositionally biased region" description="Low complexity" evidence="1">
    <location>
        <begin position="73"/>
        <end position="89"/>
    </location>
</feature>
<evidence type="ECO:0000313" key="2">
    <source>
        <dbReference type="EMBL" id="GAB13679.1"/>
    </source>
</evidence>
<proteinExistence type="predicted"/>
<gene>
    <name evidence="2" type="ORF">ARGLB_047_00290</name>
</gene>
<comment type="caution">
    <text evidence="2">The sequence shown here is derived from an EMBL/GenBank/DDBJ whole genome shotgun (WGS) entry which is preliminary data.</text>
</comment>
<dbReference type="STRING" id="1077972.ARGLB_047_00290"/>
<name>H0QLH8_ARTG1</name>
<dbReference type="EMBL" id="BAEG01000047">
    <property type="protein sequence ID" value="GAB13679.1"/>
    <property type="molecule type" value="Genomic_DNA"/>
</dbReference>
<dbReference type="eggNOG" id="ENOG5032XE8">
    <property type="taxonomic scope" value="Bacteria"/>
</dbReference>
<reference evidence="2 3" key="1">
    <citation type="submission" date="2011-12" db="EMBL/GenBank/DDBJ databases">
        <title>Whole genome shotgun sequence of Arthrobacter globiformis NBRC 12137.</title>
        <authorList>
            <person name="Miyazawa S."/>
            <person name="Hosoyama A."/>
            <person name="Tsuchikane K."/>
            <person name="Katsumata H."/>
            <person name="Yamazaki S."/>
            <person name="Fujita N."/>
        </authorList>
    </citation>
    <scope>NUCLEOTIDE SEQUENCE [LARGE SCALE GENOMIC DNA]</scope>
    <source>
        <strain evidence="2 3">NBRC 12137</strain>
    </source>
</reference>
<dbReference type="AlphaFoldDB" id="H0QLH8"/>
<accession>H0QLH8</accession>
<sequence length="269" mass="28132">MEVNQSRDQYGKQSIQLLLTNVSGRPLTVAAAQLASPLFRGQILWEPTGGGLELPPGQPKSLPARLPAPVCGPEQSATEESTTEPTTTQQPVVTVRYSQAGQAGVREVAPVAVDPFGVLERNNMELCLAAGAAAVADIVLDRRLEVAPDSRTGVVRLLITPKEAGGAGPGGGSMTIASIAGTTLVAESAESPWPRNIRIVQGAPRIELRLRIRPARCDPHAVAEDKVGTLLPLNVSVGGREGQLMIAAGTALRGQIYDFVTSACAQPLN</sequence>
<dbReference type="Proteomes" id="UP000003828">
    <property type="component" value="Unassembled WGS sequence"/>
</dbReference>
<feature type="region of interest" description="Disordered" evidence="1">
    <location>
        <begin position="50"/>
        <end position="89"/>
    </location>
</feature>
<evidence type="ECO:0000256" key="1">
    <source>
        <dbReference type="SAM" id="MobiDB-lite"/>
    </source>
</evidence>
<protein>
    <submittedName>
        <fullName evidence="2">Uncharacterized protein</fullName>
    </submittedName>
</protein>